<evidence type="ECO:0000313" key="1">
    <source>
        <dbReference type="EMBL" id="KAL1401699.1"/>
    </source>
</evidence>
<organism evidence="1 2">
    <name type="scientific">Culex pipiens pipiens</name>
    <name type="common">Northern house mosquito</name>
    <dbReference type="NCBI Taxonomy" id="38569"/>
    <lineage>
        <taxon>Eukaryota</taxon>
        <taxon>Metazoa</taxon>
        <taxon>Ecdysozoa</taxon>
        <taxon>Arthropoda</taxon>
        <taxon>Hexapoda</taxon>
        <taxon>Insecta</taxon>
        <taxon>Pterygota</taxon>
        <taxon>Neoptera</taxon>
        <taxon>Endopterygota</taxon>
        <taxon>Diptera</taxon>
        <taxon>Nematocera</taxon>
        <taxon>Culicoidea</taxon>
        <taxon>Culicidae</taxon>
        <taxon>Culicinae</taxon>
        <taxon>Culicini</taxon>
        <taxon>Culex</taxon>
        <taxon>Culex</taxon>
    </lineage>
</organism>
<keyword evidence="2" id="KW-1185">Reference proteome</keyword>
<protein>
    <recommendedName>
        <fullName evidence="3">THAP-type domain-containing protein</fullName>
    </recommendedName>
</protein>
<dbReference type="AlphaFoldDB" id="A0ABD1DTP0"/>
<feature type="non-terminal residue" evidence="1">
    <location>
        <position position="71"/>
    </location>
</feature>
<evidence type="ECO:0000313" key="2">
    <source>
        <dbReference type="Proteomes" id="UP001562425"/>
    </source>
</evidence>
<proteinExistence type="predicted"/>
<evidence type="ECO:0008006" key="3">
    <source>
        <dbReference type="Google" id="ProtNLM"/>
    </source>
</evidence>
<name>A0ABD1DTP0_CULPP</name>
<comment type="caution">
    <text evidence="1">The sequence shown here is derived from an EMBL/GenBank/DDBJ whole genome shotgun (WGS) entry which is preliminary data.</text>
</comment>
<gene>
    <name evidence="1" type="ORF">pipiens_019991</name>
</gene>
<dbReference type="EMBL" id="JBEHCU010004292">
    <property type="protein sequence ID" value="KAL1401699.1"/>
    <property type="molecule type" value="Genomic_DNA"/>
</dbReference>
<reference evidence="1 2" key="1">
    <citation type="submission" date="2024-05" db="EMBL/GenBank/DDBJ databases">
        <title>Culex pipiens pipiens assembly and annotation.</title>
        <authorList>
            <person name="Alout H."/>
            <person name="Durand T."/>
        </authorList>
    </citation>
    <scope>NUCLEOTIDE SEQUENCE [LARGE SCALE GENOMIC DNA]</scope>
    <source>
        <strain evidence="1">HA-2024</strain>
        <tissue evidence="1">Whole body</tissue>
    </source>
</reference>
<accession>A0ABD1DTP0</accession>
<sequence>MRSGRRSVAGLVRFPDADLLRDRWKQAIEAGTGVGLGDPPPDGSLRLEVCLEHFAKPEDVREYQEPARFVD</sequence>
<dbReference type="Proteomes" id="UP001562425">
    <property type="component" value="Unassembled WGS sequence"/>
</dbReference>